<name>A0AAD9Q6S7_ACRCE</name>
<evidence type="ECO:0000313" key="2">
    <source>
        <dbReference type="Proteomes" id="UP001249851"/>
    </source>
</evidence>
<organism evidence="1 2">
    <name type="scientific">Acropora cervicornis</name>
    <name type="common">Staghorn coral</name>
    <dbReference type="NCBI Taxonomy" id="6130"/>
    <lineage>
        <taxon>Eukaryota</taxon>
        <taxon>Metazoa</taxon>
        <taxon>Cnidaria</taxon>
        <taxon>Anthozoa</taxon>
        <taxon>Hexacorallia</taxon>
        <taxon>Scleractinia</taxon>
        <taxon>Astrocoeniina</taxon>
        <taxon>Acroporidae</taxon>
        <taxon>Acropora</taxon>
    </lineage>
</organism>
<gene>
    <name evidence="1" type="ORF">P5673_022370</name>
</gene>
<sequence length="203" mass="22686">MNNDTQFKSSQNSEVQEILGYIQAVSPVKKATFSPTRYFNCSIQGSNKVVRAVCFNPAKRPLLEKYHKGKTGVRLHNMRSSIKDDIESIIIKNNTSVEPVALPYVYKDATISSSLPSLSSLQEVSKEQLVDVKAKNTQNRNDKLALKLFHPEVHKLAAIVPSINLNITSEEELILDLLEIESSFCITYDTASNKLMEVSLEAI</sequence>
<keyword evidence="2" id="KW-1185">Reference proteome</keyword>
<reference evidence="1" key="2">
    <citation type="journal article" date="2023" name="Science">
        <title>Genomic signatures of disease resistance in endangered staghorn corals.</title>
        <authorList>
            <person name="Vollmer S.V."/>
            <person name="Selwyn J.D."/>
            <person name="Despard B.A."/>
            <person name="Roesel C.L."/>
        </authorList>
    </citation>
    <scope>NUCLEOTIDE SEQUENCE</scope>
    <source>
        <strain evidence="1">K2</strain>
    </source>
</reference>
<proteinExistence type="predicted"/>
<dbReference type="Proteomes" id="UP001249851">
    <property type="component" value="Unassembled WGS sequence"/>
</dbReference>
<dbReference type="EMBL" id="JARQWQ010000060">
    <property type="protein sequence ID" value="KAK2555777.1"/>
    <property type="molecule type" value="Genomic_DNA"/>
</dbReference>
<reference evidence="1" key="1">
    <citation type="journal article" date="2023" name="G3 (Bethesda)">
        <title>Whole genome assembly and annotation of the endangered Caribbean coral Acropora cervicornis.</title>
        <authorList>
            <person name="Selwyn J.D."/>
            <person name="Vollmer S.V."/>
        </authorList>
    </citation>
    <scope>NUCLEOTIDE SEQUENCE</scope>
    <source>
        <strain evidence="1">K2</strain>
    </source>
</reference>
<dbReference type="AlphaFoldDB" id="A0AAD9Q6S7"/>
<accession>A0AAD9Q6S7</accession>
<comment type="caution">
    <text evidence="1">The sequence shown here is derived from an EMBL/GenBank/DDBJ whole genome shotgun (WGS) entry which is preliminary data.</text>
</comment>
<evidence type="ECO:0000313" key="1">
    <source>
        <dbReference type="EMBL" id="KAK2555777.1"/>
    </source>
</evidence>
<protein>
    <submittedName>
        <fullName evidence="1">Uncharacterized protein</fullName>
    </submittedName>
</protein>